<feature type="DNA-binding region" description="H-T-H motif" evidence="4">
    <location>
        <begin position="45"/>
        <end position="64"/>
    </location>
</feature>
<evidence type="ECO:0000313" key="7">
    <source>
        <dbReference type="Proteomes" id="UP001235874"/>
    </source>
</evidence>
<accession>A0AAJ6HT88</accession>
<dbReference type="Gene3D" id="1.10.10.60">
    <property type="entry name" value="Homeodomain-like"/>
    <property type="match status" value="1"/>
</dbReference>
<dbReference type="Pfam" id="PF00440">
    <property type="entry name" value="TetR_N"/>
    <property type="match status" value="1"/>
</dbReference>
<dbReference type="Proteomes" id="UP001235874">
    <property type="component" value="Chromosome"/>
</dbReference>
<dbReference type="InterPro" id="IPR001647">
    <property type="entry name" value="HTH_TetR"/>
</dbReference>
<keyword evidence="7" id="KW-1185">Reference proteome</keyword>
<gene>
    <name evidence="6" type="ORF">Q3V37_19105</name>
</gene>
<dbReference type="PANTHER" id="PTHR30055:SF234">
    <property type="entry name" value="HTH-TYPE TRANSCRIPTIONAL REGULATOR BETI"/>
    <property type="match status" value="1"/>
</dbReference>
<reference evidence="6 7" key="1">
    <citation type="submission" date="2023-07" db="EMBL/GenBank/DDBJ databases">
        <title>Micromonospora profundi TRM 95458 converts glycerol to a new osmotic compound.</title>
        <authorList>
            <person name="Lu D."/>
        </authorList>
    </citation>
    <scope>NUCLEOTIDE SEQUENCE [LARGE SCALE GENOMIC DNA]</scope>
    <source>
        <strain evidence="6 7">TRM95458</strain>
    </source>
</reference>
<evidence type="ECO:0000256" key="2">
    <source>
        <dbReference type="ARBA" id="ARBA00023125"/>
    </source>
</evidence>
<dbReference type="EMBL" id="CP130472">
    <property type="protein sequence ID" value="WLS43509.1"/>
    <property type="molecule type" value="Genomic_DNA"/>
</dbReference>
<proteinExistence type="predicted"/>
<keyword evidence="3" id="KW-0804">Transcription</keyword>
<keyword evidence="1" id="KW-0805">Transcription regulation</keyword>
<dbReference type="PROSITE" id="PS50977">
    <property type="entry name" value="HTH_TETR_2"/>
    <property type="match status" value="1"/>
</dbReference>
<evidence type="ECO:0000256" key="4">
    <source>
        <dbReference type="PROSITE-ProRule" id="PRU00335"/>
    </source>
</evidence>
<dbReference type="RefSeq" id="WP_167943574.1">
    <property type="nucleotide sequence ID" value="NZ_CP130472.1"/>
</dbReference>
<dbReference type="GO" id="GO:0003700">
    <property type="term" value="F:DNA-binding transcription factor activity"/>
    <property type="evidence" value="ECO:0007669"/>
    <property type="project" value="TreeGrafter"/>
</dbReference>
<dbReference type="SUPFAM" id="SSF48498">
    <property type="entry name" value="Tetracyclin repressor-like, C-terminal domain"/>
    <property type="match status" value="1"/>
</dbReference>
<evidence type="ECO:0000259" key="5">
    <source>
        <dbReference type="PROSITE" id="PS50977"/>
    </source>
</evidence>
<dbReference type="AlphaFoldDB" id="A0AAJ6HT88"/>
<organism evidence="6 7">
    <name type="scientific">Micromonospora profundi</name>
    <dbReference type="NCBI Taxonomy" id="1420889"/>
    <lineage>
        <taxon>Bacteria</taxon>
        <taxon>Bacillati</taxon>
        <taxon>Actinomycetota</taxon>
        <taxon>Actinomycetes</taxon>
        <taxon>Micromonosporales</taxon>
        <taxon>Micromonosporaceae</taxon>
        <taxon>Micromonospora</taxon>
    </lineage>
</organism>
<dbReference type="PRINTS" id="PR00455">
    <property type="entry name" value="HTHTETR"/>
</dbReference>
<keyword evidence="2 4" id="KW-0238">DNA-binding</keyword>
<dbReference type="KEGG" id="mprn:Q3V37_19105"/>
<evidence type="ECO:0000256" key="1">
    <source>
        <dbReference type="ARBA" id="ARBA00023015"/>
    </source>
</evidence>
<dbReference type="Gene3D" id="1.10.357.10">
    <property type="entry name" value="Tetracycline Repressor, domain 2"/>
    <property type="match status" value="1"/>
</dbReference>
<evidence type="ECO:0000256" key="3">
    <source>
        <dbReference type="ARBA" id="ARBA00023163"/>
    </source>
</evidence>
<sequence length="215" mass="24442">MTNRTTTPARPDGAATQSKRYLERRAKLVEGAHRVFERDGFIDARITDIAKEVGLAHGSFYTYFSSKEEIFRVVAEQIQAEMFDGQRGGSADLTPYQRIEAANRRYLESYRRHSRIMAIIEQVSTFNDDIHKIRESRAQQTMSRTERSIRRLQADGFADPDLDPHLSAVALTSMLSRFAYLWMGADAGPDYEFDLDAAVDGLTRLWANAIGLKKD</sequence>
<evidence type="ECO:0000313" key="6">
    <source>
        <dbReference type="EMBL" id="WLS43509.1"/>
    </source>
</evidence>
<dbReference type="InterPro" id="IPR009057">
    <property type="entry name" value="Homeodomain-like_sf"/>
</dbReference>
<dbReference type="SUPFAM" id="SSF46689">
    <property type="entry name" value="Homeodomain-like"/>
    <property type="match status" value="1"/>
</dbReference>
<dbReference type="PANTHER" id="PTHR30055">
    <property type="entry name" value="HTH-TYPE TRANSCRIPTIONAL REGULATOR RUTR"/>
    <property type="match status" value="1"/>
</dbReference>
<feature type="domain" description="HTH tetR-type" evidence="5">
    <location>
        <begin position="22"/>
        <end position="82"/>
    </location>
</feature>
<dbReference type="InterPro" id="IPR050109">
    <property type="entry name" value="HTH-type_TetR-like_transc_reg"/>
</dbReference>
<dbReference type="GO" id="GO:0000976">
    <property type="term" value="F:transcription cis-regulatory region binding"/>
    <property type="evidence" value="ECO:0007669"/>
    <property type="project" value="TreeGrafter"/>
</dbReference>
<name>A0AAJ6HT88_9ACTN</name>
<protein>
    <submittedName>
        <fullName evidence="6">TetR/AcrR family transcriptional regulator</fullName>
    </submittedName>
</protein>
<dbReference type="InterPro" id="IPR036271">
    <property type="entry name" value="Tet_transcr_reg_TetR-rel_C_sf"/>
</dbReference>